<evidence type="ECO:0000313" key="5">
    <source>
        <dbReference type="Proteomes" id="UP000199820"/>
    </source>
</evidence>
<dbReference type="PRINTS" id="PR00368">
    <property type="entry name" value="FADPNR"/>
</dbReference>
<feature type="domain" description="FAD/NAD(P)-binding" evidence="3">
    <location>
        <begin position="3"/>
        <end position="171"/>
    </location>
</feature>
<dbReference type="InterPro" id="IPR023753">
    <property type="entry name" value="FAD/NAD-binding_dom"/>
</dbReference>
<dbReference type="RefSeq" id="WP_177171133.1">
    <property type="nucleotide sequence ID" value="NZ_FOIL01000004.1"/>
</dbReference>
<dbReference type="InterPro" id="IPR050097">
    <property type="entry name" value="Ferredoxin-NADP_redctase_2"/>
</dbReference>
<evidence type="ECO:0000256" key="2">
    <source>
        <dbReference type="ARBA" id="ARBA00023002"/>
    </source>
</evidence>
<dbReference type="SUPFAM" id="SSF51905">
    <property type="entry name" value="FAD/NAD(P)-binding domain"/>
    <property type="match status" value="1"/>
</dbReference>
<dbReference type="Gene3D" id="3.50.50.60">
    <property type="entry name" value="FAD/NAD(P)-binding domain"/>
    <property type="match status" value="2"/>
</dbReference>
<dbReference type="EMBL" id="FOIL01000004">
    <property type="protein sequence ID" value="SET04909.1"/>
    <property type="molecule type" value="Genomic_DNA"/>
</dbReference>
<protein>
    <submittedName>
        <fullName evidence="4">Thioredoxin reductase (NADPH)</fullName>
    </submittedName>
</protein>
<dbReference type="Pfam" id="PF07992">
    <property type="entry name" value="Pyr_redox_2"/>
    <property type="match status" value="2"/>
</dbReference>
<feature type="domain" description="FAD/NAD(P)-binding" evidence="3">
    <location>
        <begin position="181"/>
        <end position="254"/>
    </location>
</feature>
<accession>A0A1I0BDP9</accession>
<sequence>MMYDVIVIGSGPAGLSAAVNVRQRGGSVLVIGTAQDSNPLYKAERIDNYLGLPGLSGKEMLEVFTEHAKKMGVEFVQNRVLSAMNMGKTWMVGAGSEVYEAYALVLGGGIVRGQAYPGEKEHLGRGVSYCATCDGMLYKGKKTAVIVYGDADKKEADFLSGIGCEVTLLDKPKSVAIEDAETGVLLTADGEQYEVSCVFILRPSIAPNDLFPELALDGNFIRVDRSMKTNIDGLWAAGDCTGAPLQVSKAVGEGLIAGQAAMAYAVKQKA</sequence>
<evidence type="ECO:0000259" key="3">
    <source>
        <dbReference type="Pfam" id="PF07992"/>
    </source>
</evidence>
<dbReference type="InterPro" id="IPR036188">
    <property type="entry name" value="FAD/NAD-bd_sf"/>
</dbReference>
<reference evidence="4 5" key="1">
    <citation type="submission" date="2016-10" db="EMBL/GenBank/DDBJ databases">
        <authorList>
            <person name="de Groot N.N."/>
        </authorList>
    </citation>
    <scope>NUCLEOTIDE SEQUENCE [LARGE SCALE GENOMIC DNA]</scope>
    <source>
        <strain evidence="4 5">KH1P1</strain>
    </source>
</reference>
<organism evidence="4 5">
    <name type="scientific">[Clostridium] aminophilum</name>
    <dbReference type="NCBI Taxonomy" id="1526"/>
    <lineage>
        <taxon>Bacteria</taxon>
        <taxon>Bacillati</taxon>
        <taxon>Bacillota</taxon>
        <taxon>Clostridia</taxon>
        <taxon>Lachnospirales</taxon>
        <taxon>Lachnospiraceae</taxon>
    </lineage>
</organism>
<keyword evidence="1" id="KW-0285">Flavoprotein</keyword>
<gene>
    <name evidence="4" type="ORF">SAMN04487771_10049</name>
</gene>
<keyword evidence="2" id="KW-0560">Oxidoreductase</keyword>
<evidence type="ECO:0000313" key="4">
    <source>
        <dbReference type="EMBL" id="SET04909.1"/>
    </source>
</evidence>
<dbReference type="PRINTS" id="PR00469">
    <property type="entry name" value="PNDRDTASEII"/>
</dbReference>
<evidence type="ECO:0000256" key="1">
    <source>
        <dbReference type="ARBA" id="ARBA00022630"/>
    </source>
</evidence>
<name>A0A1I0BDP9_9FIRM</name>
<dbReference type="eggNOG" id="COG0492">
    <property type="taxonomic scope" value="Bacteria"/>
</dbReference>
<dbReference type="STRING" id="1526.SAMN02910262_00373"/>
<dbReference type="AlphaFoldDB" id="A0A1I0BDP9"/>
<dbReference type="GO" id="GO:0016491">
    <property type="term" value="F:oxidoreductase activity"/>
    <property type="evidence" value="ECO:0007669"/>
    <property type="project" value="UniProtKB-KW"/>
</dbReference>
<dbReference type="Proteomes" id="UP000199820">
    <property type="component" value="Unassembled WGS sequence"/>
</dbReference>
<keyword evidence="5" id="KW-1185">Reference proteome</keyword>
<dbReference type="PANTHER" id="PTHR48105">
    <property type="entry name" value="THIOREDOXIN REDUCTASE 1-RELATED-RELATED"/>
    <property type="match status" value="1"/>
</dbReference>
<proteinExistence type="predicted"/>